<dbReference type="Gene3D" id="3.30.470.10">
    <property type="match status" value="1"/>
</dbReference>
<sequence length="295" mass="32262">MSLQRRKEPVIYVVEPFGGSVRRHMPNLPLVYWDDAAVTRGDGIFESLLVRDGKAANLPRHAERFRHSAQALNLPEPPMHKWEEATALAIADFYGPAGAGDTAESPLEAKCTWTYTRGRASTGVPTAWVAVQEISDDVVAQRAKGVKVMSTPRLWQVAEELPAKTLNYAATMATLRLARERGFDDVIFTDPDTGQVLEGATSTVVAVKGTKLRTPAGKGILPGTTQAALFEYASEQGYRCKAKELNLSYLEEADSVWLVSSVRTAVRVTRLDDKKLKAPANAEEIRALIDAALAR</sequence>
<proteinExistence type="inferred from homology"/>
<evidence type="ECO:0000256" key="1">
    <source>
        <dbReference type="ARBA" id="ARBA00009320"/>
    </source>
</evidence>
<dbReference type="Gene3D" id="3.20.10.10">
    <property type="entry name" value="D-amino Acid Aminotransferase, subunit A, domain 2"/>
    <property type="match status" value="1"/>
</dbReference>
<dbReference type="RefSeq" id="WP_144013959.1">
    <property type="nucleotide sequence ID" value="NZ_VKDK01000025.1"/>
</dbReference>
<comment type="similarity">
    <text evidence="1">Belongs to the class-IV pyridoxal-phosphate-dependent aminotransferase family.</text>
</comment>
<dbReference type="GO" id="GO:0005829">
    <property type="term" value="C:cytosol"/>
    <property type="evidence" value="ECO:0007669"/>
    <property type="project" value="TreeGrafter"/>
</dbReference>
<evidence type="ECO:0000313" key="3">
    <source>
        <dbReference type="Proteomes" id="UP000320443"/>
    </source>
</evidence>
<dbReference type="Proteomes" id="UP000320443">
    <property type="component" value="Unassembled WGS sequence"/>
</dbReference>
<dbReference type="NCBIfam" id="NF005886">
    <property type="entry name" value="PRK07849.1-1"/>
    <property type="match status" value="1"/>
</dbReference>
<dbReference type="PANTHER" id="PTHR42743:SF11">
    <property type="entry name" value="AMINODEOXYCHORISMATE LYASE"/>
    <property type="match status" value="1"/>
</dbReference>
<evidence type="ECO:0000313" key="2">
    <source>
        <dbReference type="EMBL" id="TRX59335.1"/>
    </source>
</evidence>
<name>A0A553FQ17_9CORY</name>
<dbReference type="GO" id="GO:0046394">
    <property type="term" value="P:carboxylic acid biosynthetic process"/>
    <property type="evidence" value="ECO:0007669"/>
    <property type="project" value="UniProtKB-ARBA"/>
</dbReference>
<dbReference type="SUPFAM" id="SSF56752">
    <property type="entry name" value="D-aminoacid aminotransferase-like PLP-dependent enzymes"/>
    <property type="match status" value="1"/>
</dbReference>
<keyword evidence="2" id="KW-0456">Lyase</keyword>
<gene>
    <name evidence="2" type="ORF">FNY97_11560</name>
</gene>
<accession>A0A553FQ17</accession>
<dbReference type="InterPro" id="IPR043131">
    <property type="entry name" value="BCAT-like_N"/>
</dbReference>
<dbReference type="EC" id="4.1.3.38" evidence="2"/>
<protein>
    <submittedName>
        <fullName evidence="2">Aminodeoxychorismate lyase</fullName>
        <ecNumber evidence="2">4.1.3.38</ecNumber>
    </submittedName>
</protein>
<dbReference type="InterPro" id="IPR001544">
    <property type="entry name" value="Aminotrans_IV"/>
</dbReference>
<dbReference type="GO" id="GO:0008696">
    <property type="term" value="F:4-amino-4-deoxychorismate lyase activity"/>
    <property type="evidence" value="ECO:0007669"/>
    <property type="project" value="UniProtKB-EC"/>
</dbReference>
<comment type="caution">
    <text evidence="2">The sequence shown here is derived from an EMBL/GenBank/DDBJ whole genome shotgun (WGS) entry which is preliminary data.</text>
</comment>
<dbReference type="AlphaFoldDB" id="A0A553FQ17"/>
<dbReference type="Pfam" id="PF01063">
    <property type="entry name" value="Aminotran_4"/>
    <property type="match status" value="1"/>
</dbReference>
<dbReference type="InterPro" id="IPR050571">
    <property type="entry name" value="Class-IV_PLP-Dep_Aminotrnsfr"/>
</dbReference>
<dbReference type="PANTHER" id="PTHR42743">
    <property type="entry name" value="AMINO-ACID AMINOTRANSFERASE"/>
    <property type="match status" value="1"/>
</dbReference>
<keyword evidence="3" id="KW-1185">Reference proteome</keyword>
<dbReference type="EMBL" id="VKDK01000025">
    <property type="protein sequence ID" value="TRX59335.1"/>
    <property type="molecule type" value="Genomic_DNA"/>
</dbReference>
<reference evidence="2 3" key="1">
    <citation type="submission" date="2019-07" db="EMBL/GenBank/DDBJ databases">
        <title>Draft genome of C. aurimucosum strain 2274.</title>
        <authorList>
            <person name="Pacheco L.G.C."/>
            <person name="Aguiar E.R.G.R."/>
            <person name="Santos C.S."/>
            <person name="Rocha D.J.P.G."/>
            <person name="Sant'Anna L.O."/>
            <person name="Mattos-Guaraldi A.L."/>
            <person name="Santos L.S."/>
        </authorList>
    </citation>
    <scope>NUCLEOTIDE SEQUENCE [LARGE SCALE GENOMIC DNA]</scope>
    <source>
        <strain evidence="2 3">2274</strain>
    </source>
</reference>
<dbReference type="InterPro" id="IPR036038">
    <property type="entry name" value="Aminotransferase-like"/>
</dbReference>
<organism evidence="2 3">
    <name type="scientific">Corynebacterium hiratae</name>
    <dbReference type="NCBI Taxonomy" id="3139423"/>
    <lineage>
        <taxon>Bacteria</taxon>
        <taxon>Bacillati</taxon>
        <taxon>Actinomycetota</taxon>
        <taxon>Actinomycetes</taxon>
        <taxon>Mycobacteriales</taxon>
        <taxon>Corynebacteriaceae</taxon>
        <taxon>Corynebacterium</taxon>
    </lineage>
</organism>
<dbReference type="InterPro" id="IPR043132">
    <property type="entry name" value="BCAT-like_C"/>
</dbReference>